<feature type="region of interest" description="Disordered" evidence="1">
    <location>
        <begin position="30"/>
        <end position="62"/>
    </location>
</feature>
<evidence type="ECO:0000313" key="2">
    <source>
        <dbReference type="EMBL" id="ODN70276.1"/>
    </source>
</evidence>
<dbReference type="AlphaFoldDB" id="A0A1E3H399"/>
<dbReference type="SUPFAM" id="SSF54427">
    <property type="entry name" value="NTF2-like"/>
    <property type="match status" value="1"/>
</dbReference>
<dbReference type="InterPro" id="IPR032710">
    <property type="entry name" value="NTF2-like_dom_sf"/>
</dbReference>
<dbReference type="NCBIfam" id="NF033779">
    <property type="entry name" value="Tim44_TimA_adap"/>
    <property type="match status" value="1"/>
</dbReference>
<feature type="compositionally biased region" description="Basic and acidic residues" evidence="1">
    <location>
        <begin position="32"/>
        <end position="50"/>
    </location>
</feature>
<name>A0A1E3H399_9HYPH</name>
<accession>A0A1E3H399</accession>
<evidence type="ECO:0008006" key="4">
    <source>
        <dbReference type="Google" id="ProtNLM"/>
    </source>
</evidence>
<dbReference type="EMBL" id="MCRJ01000056">
    <property type="protein sequence ID" value="ODN70276.1"/>
    <property type="molecule type" value="Genomic_DNA"/>
</dbReference>
<protein>
    <recommendedName>
        <fullName evidence="4">Tim44-like domain protein</fullName>
    </recommendedName>
</protein>
<dbReference type="Proteomes" id="UP000094622">
    <property type="component" value="Unassembled WGS sequence"/>
</dbReference>
<proteinExistence type="predicted"/>
<gene>
    <name evidence="2" type="ORF">A6302_02429</name>
</gene>
<sequence length="119" mass="12895">MNGFMDLTSLIFLVIAVAVFWRLRSVLGSRTGTERPPAEPFKRREERAQADEASEGNDNVVALPTAVRSRMPADAEARQRIDAVAPAGSALNSALRMILSADQTFDPAHFVTGAKAPTR</sequence>
<evidence type="ECO:0000256" key="1">
    <source>
        <dbReference type="SAM" id="MobiDB-lite"/>
    </source>
</evidence>
<organism evidence="2 3">
    <name type="scientific">Methylobrevis pamukkalensis</name>
    <dbReference type="NCBI Taxonomy" id="1439726"/>
    <lineage>
        <taxon>Bacteria</taxon>
        <taxon>Pseudomonadati</taxon>
        <taxon>Pseudomonadota</taxon>
        <taxon>Alphaproteobacteria</taxon>
        <taxon>Hyphomicrobiales</taxon>
        <taxon>Pleomorphomonadaceae</taxon>
        <taxon>Methylobrevis</taxon>
    </lineage>
</organism>
<reference evidence="2 3" key="1">
    <citation type="submission" date="2016-07" db="EMBL/GenBank/DDBJ databases">
        <title>Draft Genome Sequence of Methylobrevis pamukkalensis PK2.</title>
        <authorList>
            <person name="Vasilenko O.V."/>
            <person name="Doronina N.V."/>
            <person name="Shmareva M.N."/>
            <person name="Tarlachkov S.V."/>
            <person name="Mustakhimov I."/>
            <person name="Trotsenko Y.A."/>
        </authorList>
    </citation>
    <scope>NUCLEOTIDE SEQUENCE [LARGE SCALE GENOMIC DNA]</scope>
    <source>
        <strain evidence="2 3">PK2</strain>
    </source>
</reference>
<evidence type="ECO:0000313" key="3">
    <source>
        <dbReference type="Proteomes" id="UP000094622"/>
    </source>
</evidence>
<keyword evidence="3" id="KW-1185">Reference proteome</keyword>
<comment type="caution">
    <text evidence="2">The sequence shown here is derived from an EMBL/GenBank/DDBJ whole genome shotgun (WGS) entry which is preliminary data.</text>
</comment>